<feature type="compositionally biased region" description="Acidic residues" evidence="9">
    <location>
        <begin position="189"/>
        <end position="202"/>
    </location>
</feature>
<feature type="domain" description="C2H2-type" evidence="10">
    <location>
        <begin position="793"/>
        <end position="820"/>
    </location>
</feature>
<feature type="domain" description="ZAD" evidence="11">
    <location>
        <begin position="16"/>
        <end position="91"/>
    </location>
</feature>
<dbReference type="InterPro" id="IPR036236">
    <property type="entry name" value="Znf_C2H2_sf"/>
</dbReference>
<evidence type="ECO:0000259" key="10">
    <source>
        <dbReference type="PROSITE" id="PS50157"/>
    </source>
</evidence>
<feature type="domain" description="C2H2-type" evidence="10">
    <location>
        <begin position="466"/>
        <end position="494"/>
    </location>
</feature>
<dbReference type="Pfam" id="PF00096">
    <property type="entry name" value="zf-C2H2"/>
    <property type="match status" value="2"/>
</dbReference>
<feature type="domain" description="C2H2-type" evidence="10">
    <location>
        <begin position="706"/>
        <end position="734"/>
    </location>
</feature>
<dbReference type="Gene3D" id="3.30.160.60">
    <property type="entry name" value="Classic Zinc Finger"/>
    <property type="match status" value="11"/>
</dbReference>
<dbReference type="SUPFAM" id="SSF57667">
    <property type="entry name" value="beta-beta-alpha zinc fingers"/>
    <property type="match status" value="6"/>
</dbReference>
<feature type="region of interest" description="Disordered" evidence="9">
    <location>
        <begin position="909"/>
        <end position="1035"/>
    </location>
</feature>
<feature type="compositionally biased region" description="Acidic residues" evidence="9">
    <location>
        <begin position="972"/>
        <end position="984"/>
    </location>
</feature>
<feature type="domain" description="C2H2-type" evidence="10">
    <location>
        <begin position="501"/>
        <end position="529"/>
    </location>
</feature>
<feature type="domain" description="C2H2-type" evidence="10">
    <location>
        <begin position="884"/>
        <end position="912"/>
    </location>
</feature>
<feature type="domain" description="C2H2-type" evidence="10">
    <location>
        <begin position="851"/>
        <end position="879"/>
    </location>
</feature>
<name>A0ABM1ZDH9_AEDAL</name>
<evidence type="ECO:0000256" key="8">
    <source>
        <dbReference type="PROSITE-ProRule" id="PRU01263"/>
    </source>
</evidence>
<feature type="compositionally biased region" description="Basic and acidic residues" evidence="9">
    <location>
        <begin position="239"/>
        <end position="252"/>
    </location>
</feature>
<comment type="subcellular location">
    <subcellularLocation>
        <location evidence="1">Nucleus</location>
    </subcellularLocation>
</comment>
<feature type="binding site" evidence="8">
    <location>
        <position position="67"/>
    </location>
    <ligand>
        <name>Zn(2+)</name>
        <dbReference type="ChEBI" id="CHEBI:29105"/>
    </ligand>
</feature>
<evidence type="ECO:0000256" key="3">
    <source>
        <dbReference type="ARBA" id="ARBA00022737"/>
    </source>
</evidence>
<evidence type="ECO:0000256" key="7">
    <source>
        <dbReference type="PROSITE-ProRule" id="PRU00042"/>
    </source>
</evidence>
<feature type="compositionally biased region" description="Basic and acidic residues" evidence="9">
    <location>
        <begin position="177"/>
        <end position="188"/>
    </location>
</feature>
<accession>A0ABM1ZDH9</accession>
<dbReference type="PANTHER" id="PTHR24376">
    <property type="entry name" value="ZINC FINGER PROTEIN"/>
    <property type="match status" value="1"/>
</dbReference>
<dbReference type="Pfam" id="PF13912">
    <property type="entry name" value="zf-C2H2_6"/>
    <property type="match status" value="3"/>
</dbReference>
<dbReference type="InterPro" id="IPR013087">
    <property type="entry name" value="Znf_C2H2_type"/>
</dbReference>
<feature type="region of interest" description="Disordered" evidence="9">
    <location>
        <begin position="170"/>
        <end position="257"/>
    </location>
</feature>
<feature type="domain" description="C2H2-type" evidence="10">
    <location>
        <begin position="741"/>
        <end position="769"/>
    </location>
</feature>
<feature type="domain" description="C2H2-type" evidence="10">
    <location>
        <begin position="295"/>
        <end position="322"/>
    </location>
</feature>
<feature type="domain" description="C2H2-type" evidence="10">
    <location>
        <begin position="573"/>
        <end position="600"/>
    </location>
</feature>
<dbReference type="SUPFAM" id="SSF57716">
    <property type="entry name" value="Glucocorticoid receptor-like (DNA-binding domain)"/>
    <property type="match status" value="1"/>
</dbReference>
<dbReference type="Gene3D" id="3.40.1800.20">
    <property type="match status" value="1"/>
</dbReference>
<feature type="domain" description="C2H2-type" evidence="10">
    <location>
        <begin position="358"/>
        <end position="386"/>
    </location>
</feature>
<proteinExistence type="predicted"/>
<dbReference type="SMART" id="SM00868">
    <property type="entry name" value="zf-AD"/>
    <property type="match status" value="1"/>
</dbReference>
<feature type="domain" description="C2H2-type" evidence="10">
    <location>
        <begin position="637"/>
        <end position="665"/>
    </location>
</feature>
<evidence type="ECO:0000256" key="1">
    <source>
        <dbReference type="ARBA" id="ARBA00004123"/>
    </source>
</evidence>
<feature type="domain" description="C2H2-type" evidence="10">
    <location>
        <begin position="323"/>
        <end position="351"/>
    </location>
</feature>
<feature type="binding site" evidence="8">
    <location>
        <position position="18"/>
    </location>
    <ligand>
        <name>Zn(2+)</name>
        <dbReference type="ChEBI" id="CHEBI:29105"/>
    </ligand>
</feature>
<evidence type="ECO:0000313" key="13">
    <source>
        <dbReference type="Proteomes" id="UP000069940"/>
    </source>
</evidence>
<keyword evidence="6" id="KW-0539">Nucleus</keyword>
<feature type="domain" description="C2H2-type" evidence="10">
    <location>
        <begin position="265"/>
        <end position="293"/>
    </location>
</feature>
<dbReference type="EnsemblMetazoa" id="AALFPA23_017494.R25520">
    <property type="protein sequence ID" value="AALFPA23_017494.P25520"/>
    <property type="gene ID" value="AALFPA23_017494"/>
</dbReference>
<keyword evidence="4 7" id="KW-0863">Zinc-finger</keyword>
<feature type="compositionally biased region" description="Polar residues" evidence="9">
    <location>
        <begin position="1021"/>
        <end position="1035"/>
    </location>
</feature>
<feature type="domain" description="C2H2-type" evidence="10">
    <location>
        <begin position="823"/>
        <end position="850"/>
    </location>
</feature>
<evidence type="ECO:0000259" key="11">
    <source>
        <dbReference type="PROSITE" id="PS51915"/>
    </source>
</evidence>
<keyword evidence="13" id="KW-1185">Reference proteome</keyword>
<keyword evidence="3" id="KW-0677">Repeat</keyword>
<dbReference type="SMART" id="SM00355">
    <property type="entry name" value="ZnF_C2H2"/>
    <property type="match status" value="19"/>
</dbReference>
<feature type="domain" description="C2H2-type" evidence="10">
    <location>
        <begin position="678"/>
        <end position="705"/>
    </location>
</feature>
<evidence type="ECO:0000256" key="5">
    <source>
        <dbReference type="ARBA" id="ARBA00022833"/>
    </source>
</evidence>
<dbReference type="PROSITE" id="PS51915">
    <property type="entry name" value="ZAD"/>
    <property type="match status" value="1"/>
</dbReference>
<feature type="compositionally biased region" description="Acidic residues" evidence="9">
    <location>
        <begin position="998"/>
        <end position="1012"/>
    </location>
</feature>
<keyword evidence="2 8" id="KW-0479">Metal-binding</keyword>
<dbReference type="PROSITE" id="PS00028">
    <property type="entry name" value="ZINC_FINGER_C2H2_1"/>
    <property type="match status" value="15"/>
</dbReference>
<keyword evidence="5 8" id="KW-0862">Zinc</keyword>
<feature type="domain" description="C2H2-type" evidence="10">
    <location>
        <begin position="601"/>
        <end position="629"/>
    </location>
</feature>
<evidence type="ECO:0008006" key="14">
    <source>
        <dbReference type="Google" id="ProtNLM"/>
    </source>
</evidence>
<evidence type="ECO:0000256" key="2">
    <source>
        <dbReference type="ARBA" id="ARBA00022723"/>
    </source>
</evidence>
<feature type="binding site" evidence="8">
    <location>
        <position position="21"/>
    </location>
    <ligand>
        <name>Zn(2+)</name>
        <dbReference type="ChEBI" id="CHEBI:29105"/>
    </ligand>
</feature>
<dbReference type="Proteomes" id="UP000069940">
    <property type="component" value="Unassembled WGS sequence"/>
</dbReference>
<feature type="compositionally biased region" description="Acidic residues" evidence="9">
    <location>
        <begin position="220"/>
        <end position="229"/>
    </location>
</feature>
<feature type="compositionally biased region" description="Basic and acidic residues" evidence="9">
    <location>
        <begin position="985"/>
        <end position="997"/>
    </location>
</feature>
<dbReference type="RefSeq" id="XP_062699423.1">
    <property type="nucleotide sequence ID" value="XM_062843439.1"/>
</dbReference>
<dbReference type="PANTHER" id="PTHR24376:SF235">
    <property type="entry name" value="C2H2-TYPE DOMAIN-CONTAINING PROTEIN"/>
    <property type="match status" value="1"/>
</dbReference>
<dbReference type="InterPro" id="IPR012934">
    <property type="entry name" value="Znf_AD"/>
</dbReference>
<evidence type="ECO:0000256" key="6">
    <source>
        <dbReference type="ARBA" id="ARBA00023242"/>
    </source>
</evidence>
<reference evidence="12" key="2">
    <citation type="submission" date="2025-05" db="UniProtKB">
        <authorList>
            <consortium name="EnsemblMetazoa"/>
        </authorList>
    </citation>
    <scope>IDENTIFICATION</scope>
    <source>
        <strain evidence="12">Foshan</strain>
    </source>
</reference>
<organism evidence="12 13">
    <name type="scientific">Aedes albopictus</name>
    <name type="common">Asian tiger mosquito</name>
    <name type="synonym">Stegomyia albopicta</name>
    <dbReference type="NCBI Taxonomy" id="7160"/>
    <lineage>
        <taxon>Eukaryota</taxon>
        <taxon>Metazoa</taxon>
        <taxon>Ecdysozoa</taxon>
        <taxon>Arthropoda</taxon>
        <taxon>Hexapoda</taxon>
        <taxon>Insecta</taxon>
        <taxon>Pterygota</taxon>
        <taxon>Neoptera</taxon>
        <taxon>Endopterygota</taxon>
        <taxon>Diptera</taxon>
        <taxon>Nematocera</taxon>
        <taxon>Culicoidea</taxon>
        <taxon>Culicidae</taxon>
        <taxon>Culicinae</taxon>
        <taxon>Aedini</taxon>
        <taxon>Aedes</taxon>
        <taxon>Stegomyia</taxon>
    </lineage>
</organism>
<evidence type="ECO:0000313" key="12">
    <source>
        <dbReference type="EnsemblMetazoa" id="AALFPA23_017494.P25520"/>
    </source>
</evidence>
<reference evidence="13" key="1">
    <citation type="journal article" date="2015" name="Proc. Natl. Acad. Sci. U.S.A.">
        <title>Genome sequence of the Asian Tiger mosquito, Aedes albopictus, reveals insights into its biology, genetics, and evolution.</title>
        <authorList>
            <person name="Chen X.G."/>
            <person name="Jiang X."/>
            <person name="Gu J."/>
            <person name="Xu M."/>
            <person name="Wu Y."/>
            <person name="Deng Y."/>
            <person name="Zhang C."/>
            <person name="Bonizzoni M."/>
            <person name="Dermauw W."/>
            <person name="Vontas J."/>
            <person name="Armbruster P."/>
            <person name="Huang X."/>
            <person name="Yang Y."/>
            <person name="Zhang H."/>
            <person name="He W."/>
            <person name="Peng H."/>
            <person name="Liu Y."/>
            <person name="Wu K."/>
            <person name="Chen J."/>
            <person name="Lirakis M."/>
            <person name="Topalis P."/>
            <person name="Van Leeuwen T."/>
            <person name="Hall A.B."/>
            <person name="Jiang X."/>
            <person name="Thorpe C."/>
            <person name="Mueller R.L."/>
            <person name="Sun C."/>
            <person name="Waterhouse R.M."/>
            <person name="Yan G."/>
            <person name="Tu Z.J."/>
            <person name="Fang X."/>
            <person name="James A.A."/>
        </authorList>
    </citation>
    <scope>NUCLEOTIDE SEQUENCE [LARGE SCALE GENOMIC DNA]</scope>
    <source>
        <strain evidence="13">Foshan</strain>
    </source>
</reference>
<evidence type="ECO:0000256" key="4">
    <source>
        <dbReference type="ARBA" id="ARBA00022771"/>
    </source>
</evidence>
<sequence length="1056" mass="122172">MDTDTIPDIPNDNPETYCRLCFSGFYVEPLFPPDGQPKQAVIELIGRLVDIHVTMEMDYRCAVCRMCQMTLEGFHKYRERCRTLDEVLQRKRMELLHYQVKVEHQEELAQNAVGFEEDMIYCLSDTDDEGEGPGGGGLGDELLEQGLVEDDGEEIDEEVEEELIRGDMLIKPEPYGMDDHHGATGKDTVEEEEEYDDDDDDGVERPGLAKSFKGEQVVDLLDESEEDEKSMEASTRASSEAKGEDKEKEEPLKPLPFEVSSDGAYRCQVCQETFRLMKEIKNHIRKKHPEQAMVYSCRFCGKKFSETNSLRAHTRFHTMDFPFSCEECGAKFTMKARLDNHVSRYHDKNSPSYTDKRFKCTLCPRIFLQESGRNLHMLHFHNRKPAEFPPTEAIPFLQVLSCDGCNEHFDTREAIDAHFAEHHADQDAESRPKISKRHKCPECPKVFRHRTALRSHCVINHGTMPHKCEICGSSFERKLKLENHIKKWHGEDSKDKVLERYKCDQCERFFVRNQDRFRHEQVVHNIESPAKLPTVWEGRKSNFPCSKCERKFPSMKTMRIHFALKHPDVPVRFKCTVCSKLFKHKTSLREHMMNHTGEHPFGCDQCDERFIRKKDVDRHMEEMHGSDDEDGEKKVRFPCPYCPRKLMTKTARAIHVTHNHADKEPIAKQVLSSLPKSMACQYCKKVFTNRNTLKLHILNHLGKLPHQCDQCDAGFYKPADLLRHKQRYHTGGSSLSLANRFKCAYCPRIFIRKSARRYHHTVFHGIERQVAGTTTAGGKKRQRIKVEPDTTDYPCSLCSLVFVTGQMLQTHHMQHHPDQQFFYKCPHCPKRTVHRNAYVSHIRLHSGGYRYPCDQCNVKFDRQVLLIQHKKRYHSDDSKDVQRFHCTICNREFLRNQDRVRHQIVVHNYQVQSSGSQPGPSPGPSSSSGGGKKMLLKIKQERMLPDETEPPSKGAEGETPSPKKKVFAISSDVEEIEDDDDEQQEEVHGEQEAHGGEEALDGEEAHDEEELQHEEQEHQYQSEQDSLQEGPSVPTISNVVSIKQEAMAARKEYNEY</sequence>
<protein>
    <recommendedName>
        <fullName evidence="14">C2h2-type zn-finger protein</fullName>
    </recommendedName>
</protein>
<dbReference type="PROSITE" id="PS50157">
    <property type="entry name" value="ZINC_FINGER_C2H2_2"/>
    <property type="match status" value="17"/>
</dbReference>
<feature type="binding site" evidence="8">
    <location>
        <position position="64"/>
    </location>
    <ligand>
        <name>Zn(2+)</name>
        <dbReference type="ChEBI" id="CHEBI:29105"/>
    </ligand>
</feature>
<feature type="domain" description="C2H2-type" evidence="10">
    <location>
        <begin position="438"/>
        <end position="465"/>
    </location>
</feature>
<dbReference type="GeneID" id="134284499"/>
<evidence type="ECO:0000256" key="9">
    <source>
        <dbReference type="SAM" id="MobiDB-lite"/>
    </source>
</evidence>